<dbReference type="NCBIfam" id="TIGR02292">
    <property type="entry name" value="ygfB_yecA"/>
    <property type="match status" value="1"/>
</dbReference>
<dbReference type="RefSeq" id="WP_130157910.1">
    <property type="nucleotide sequence ID" value="NZ_SGIS01000017.1"/>
</dbReference>
<dbReference type="AlphaFoldDB" id="A0A4V2DD89"/>
<reference evidence="1 2" key="1">
    <citation type="submission" date="2019-02" db="EMBL/GenBank/DDBJ databases">
        <authorList>
            <person name="Li Y."/>
        </authorList>
    </citation>
    <scope>NUCLEOTIDE SEQUENCE [LARGE SCALE GENOMIC DNA]</scope>
    <source>
        <strain evidence="1 2">3-7</strain>
    </source>
</reference>
<protein>
    <submittedName>
        <fullName evidence="1">YecA family protein</fullName>
    </submittedName>
</protein>
<dbReference type="SUPFAM" id="SSF101327">
    <property type="entry name" value="YgfB-like"/>
    <property type="match status" value="1"/>
</dbReference>
<keyword evidence="2" id="KW-1185">Reference proteome</keyword>
<dbReference type="InterPro" id="IPR004027">
    <property type="entry name" value="SEC_C_motif"/>
</dbReference>
<dbReference type="PANTHER" id="PTHR33747">
    <property type="entry name" value="UPF0225 PROTEIN SCO1677"/>
    <property type="match status" value="1"/>
</dbReference>
<dbReference type="PANTHER" id="PTHR33747:SF1">
    <property type="entry name" value="ADENYLATE CYCLASE-ASSOCIATED CAP C-TERMINAL DOMAIN-CONTAINING PROTEIN"/>
    <property type="match status" value="1"/>
</dbReference>
<dbReference type="Pfam" id="PF03695">
    <property type="entry name" value="UPF0149"/>
    <property type="match status" value="1"/>
</dbReference>
<comment type="caution">
    <text evidence="1">The sequence shown here is derived from an EMBL/GenBank/DDBJ whole genome shotgun (WGS) entry which is preliminary data.</text>
</comment>
<dbReference type="Proteomes" id="UP000292085">
    <property type="component" value="Unassembled WGS sequence"/>
</dbReference>
<dbReference type="InterPro" id="IPR036255">
    <property type="entry name" value="YgfB-like_sf"/>
</dbReference>
<accession>A0A4V2DD89</accession>
<evidence type="ECO:0000313" key="1">
    <source>
        <dbReference type="EMBL" id="RZF64148.1"/>
    </source>
</evidence>
<sequence length="221" mass="23539">MAKLPSRLRRLDEILYDLPVDEPMLLSELDGYLAGIATSPEPIAVGEWLPPIWGGLYGEAAPFEDPTDSTLFADMVAARYGEIVRDLGRGKLVPIFDVDDRNGEVLWEIWIDGFALAMALREDAWRAITTGADAEVAAAVIYLLALADIADNRSVLTSMEINEVSDAAPIAIPEQVVRLYAAHGGAGGALPEVGTPAAKVGRNDPCPCGSGKKFKKCCAGA</sequence>
<dbReference type="SUPFAM" id="SSF103642">
    <property type="entry name" value="Sec-C motif"/>
    <property type="match status" value="1"/>
</dbReference>
<dbReference type="Pfam" id="PF02810">
    <property type="entry name" value="SEC-C"/>
    <property type="match status" value="1"/>
</dbReference>
<dbReference type="OrthoDB" id="1551443at2"/>
<dbReference type="Gene3D" id="3.10.450.50">
    <property type="match status" value="1"/>
</dbReference>
<dbReference type="InterPro" id="IPR011978">
    <property type="entry name" value="YgfB-like"/>
</dbReference>
<dbReference type="EMBL" id="SGIS01000017">
    <property type="protein sequence ID" value="RZF64148.1"/>
    <property type="molecule type" value="Genomic_DNA"/>
</dbReference>
<organism evidence="1 2">
    <name type="scientific">Sphingomonas populi</name>
    <dbReference type="NCBI Taxonomy" id="2484750"/>
    <lineage>
        <taxon>Bacteria</taxon>
        <taxon>Pseudomonadati</taxon>
        <taxon>Pseudomonadota</taxon>
        <taxon>Alphaproteobacteria</taxon>
        <taxon>Sphingomonadales</taxon>
        <taxon>Sphingomonadaceae</taxon>
        <taxon>Sphingomonas</taxon>
    </lineage>
</organism>
<gene>
    <name evidence="1" type="ORF">EWE75_12440</name>
</gene>
<proteinExistence type="predicted"/>
<evidence type="ECO:0000313" key="2">
    <source>
        <dbReference type="Proteomes" id="UP000292085"/>
    </source>
</evidence>
<name>A0A4V2DD89_9SPHN</name>